<keyword evidence="1" id="KW-0472">Membrane</keyword>
<organism evidence="2 3">
    <name type="scientific">Maritimibacter fusiformis</name>
    <dbReference type="NCBI Taxonomy" id="2603819"/>
    <lineage>
        <taxon>Bacteria</taxon>
        <taxon>Pseudomonadati</taxon>
        <taxon>Pseudomonadota</taxon>
        <taxon>Alphaproteobacteria</taxon>
        <taxon>Rhodobacterales</taxon>
        <taxon>Roseobacteraceae</taxon>
        <taxon>Maritimibacter</taxon>
    </lineage>
</organism>
<sequence length="80" mass="8910">MRRRWRTFRHDESGATTVEFVVVAAMVVGLAVAVTAAIATGAQTGADRIAKCMEIQGKLIQKDISYEKQLKRMQKRCAKI</sequence>
<proteinExistence type="predicted"/>
<evidence type="ECO:0000313" key="3">
    <source>
        <dbReference type="Proteomes" id="UP000322080"/>
    </source>
</evidence>
<dbReference type="RefSeq" id="WP_148377480.1">
    <property type="nucleotide sequence ID" value="NZ_VSIY01000005.1"/>
</dbReference>
<evidence type="ECO:0000256" key="1">
    <source>
        <dbReference type="SAM" id="Phobius"/>
    </source>
</evidence>
<keyword evidence="1" id="KW-1133">Transmembrane helix</keyword>
<evidence type="ECO:0008006" key="4">
    <source>
        <dbReference type="Google" id="ProtNLM"/>
    </source>
</evidence>
<accession>A0A5D0RJK9</accession>
<evidence type="ECO:0000313" key="2">
    <source>
        <dbReference type="EMBL" id="TYB81672.1"/>
    </source>
</evidence>
<dbReference type="AlphaFoldDB" id="A0A5D0RJK9"/>
<dbReference type="EMBL" id="VSIY01000005">
    <property type="protein sequence ID" value="TYB81672.1"/>
    <property type="molecule type" value="Genomic_DNA"/>
</dbReference>
<dbReference type="Proteomes" id="UP000322080">
    <property type="component" value="Unassembled WGS sequence"/>
</dbReference>
<feature type="transmembrane region" description="Helical" evidence="1">
    <location>
        <begin position="20"/>
        <end position="42"/>
    </location>
</feature>
<reference evidence="2 3" key="1">
    <citation type="submission" date="2019-08" db="EMBL/GenBank/DDBJ databases">
        <title>Identification of a novel species of the genus Boseongicola.</title>
        <authorList>
            <person name="Zhang X.-Q."/>
        </authorList>
    </citation>
    <scope>NUCLEOTIDE SEQUENCE [LARGE SCALE GENOMIC DNA]</scope>
    <source>
        <strain evidence="2 3">HY14</strain>
    </source>
</reference>
<keyword evidence="1" id="KW-0812">Transmembrane</keyword>
<gene>
    <name evidence="2" type="ORF">FVF75_08135</name>
</gene>
<keyword evidence="3" id="KW-1185">Reference proteome</keyword>
<protein>
    <recommendedName>
        <fullName evidence="4">Flp family type IVb pilin</fullName>
    </recommendedName>
</protein>
<comment type="caution">
    <text evidence="2">The sequence shown here is derived from an EMBL/GenBank/DDBJ whole genome shotgun (WGS) entry which is preliminary data.</text>
</comment>
<name>A0A5D0RJK9_9RHOB</name>